<sequence>MFLMGSGGQIGWSPSKLLSTTKLKTISLVQLIPVFFFFASAVVAQNVGAPVAVRIACGSSENSYSNRTNLVWLKDFGYMGGSSASIPEGTSMIAPQLNTLRYFQYSDGAENCYNISVPIGRYLMRFFFTFGEVDNSNTEPQFDVSLEGTLTFPLQPGWSSYYDQAYPDALVYVDDGAATACFHSSGHGNPAVVSLEILQINELAYELGYPWTLYVILKTVKRVSCNALETGYGIDLDADPWGGDRFWGSDIDLNKGASTPLKTTAHITNCCGAPNFYPEVLYQSAATTGVGENLYYSFQVEPNQNYSIWLHFAEISPNITQKGQRIFQILVNDQPLFMGVDIVGYSGGPFTAIVLNKTIFVEGRTLTLTLKPVQGGILINGFEIYQLVPMEYTTVKSQVWALQALKDSLGVPSRLGWNGDPCVPQEHPWIGVDCGYDFTGNAWFLAGLSLSHQGLKGHIAEDISYLPSLQSINMSSNSLSGAIPSQLGNLSNLEILDISFNKLNGSIPGSLGNLTHLQELYLNGNQLKGEVPVALLSGPIHGASFNFSDNSGLCGIPGLSSCGILSSGSKVGLAVGTTLGALILVVCILAIRQRRYNIARAKRSHDAPFARSRLSSTPEVQLQKLAITDYIKSPHLEHTPQLLQ</sequence>
<dbReference type="Proteomes" id="UP001162992">
    <property type="component" value="Chromosome 17"/>
</dbReference>
<evidence type="ECO:0000313" key="2">
    <source>
        <dbReference type="Proteomes" id="UP001162992"/>
    </source>
</evidence>
<gene>
    <name evidence="1" type="ORF">O6H91_17G010000</name>
</gene>
<reference evidence="2" key="1">
    <citation type="journal article" date="2024" name="Proc. Natl. Acad. Sci. U.S.A.">
        <title>Extraordinary preservation of gene collinearity over three hundred million years revealed in homosporous lycophytes.</title>
        <authorList>
            <person name="Li C."/>
            <person name="Wickell D."/>
            <person name="Kuo L.Y."/>
            <person name="Chen X."/>
            <person name="Nie B."/>
            <person name="Liao X."/>
            <person name="Peng D."/>
            <person name="Ji J."/>
            <person name="Jenkins J."/>
            <person name="Williams M."/>
            <person name="Shu S."/>
            <person name="Plott C."/>
            <person name="Barry K."/>
            <person name="Rajasekar S."/>
            <person name="Grimwood J."/>
            <person name="Han X."/>
            <person name="Sun S."/>
            <person name="Hou Z."/>
            <person name="He W."/>
            <person name="Dai G."/>
            <person name="Sun C."/>
            <person name="Schmutz J."/>
            <person name="Leebens-Mack J.H."/>
            <person name="Li F.W."/>
            <person name="Wang L."/>
        </authorList>
    </citation>
    <scope>NUCLEOTIDE SEQUENCE [LARGE SCALE GENOMIC DNA]</scope>
    <source>
        <strain evidence="2">cv. PW_Plant_1</strain>
    </source>
</reference>
<organism evidence="1 2">
    <name type="scientific">Diphasiastrum complanatum</name>
    <name type="common">Issler's clubmoss</name>
    <name type="synonym">Lycopodium complanatum</name>
    <dbReference type="NCBI Taxonomy" id="34168"/>
    <lineage>
        <taxon>Eukaryota</taxon>
        <taxon>Viridiplantae</taxon>
        <taxon>Streptophyta</taxon>
        <taxon>Embryophyta</taxon>
        <taxon>Tracheophyta</taxon>
        <taxon>Lycopodiopsida</taxon>
        <taxon>Lycopodiales</taxon>
        <taxon>Lycopodiaceae</taxon>
        <taxon>Lycopodioideae</taxon>
        <taxon>Diphasiastrum</taxon>
    </lineage>
</organism>
<proteinExistence type="predicted"/>
<accession>A0ACC2B427</accession>
<keyword evidence="2" id="KW-1185">Reference proteome</keyword>
<dbReference type="EMBL" id="CM055108">
    <property type="protein sequence ID" value="KAJ7524531.1"/>
    <property type="molecule type" value="Genomic_DNA"/>
</dbReference>
<comment type="caution">
    <text evidence="1">The sequence shown here is derived from an EMBL/GenBank/DDBJ whole genome shotgun (WGS) entry which is preliminary data.</text>
</comment>
<name>A0ACC2B427_DIPCM</name>
<evidence type="ECO:0000313" key="1">
    <source>
        <dbReference type="EMBL" id="KAJ7524531.1"/>
    </source>
</evidence>
<protein>
    <submittedName>
        <fullName evidence="1">Uncharacterized protein</fullName>
    </submittedName>
</protein>